<dbReference type="AlphaFoldDB" id="A0A7C8Z0G8"/>
<reference evidence="1" key="1">
    <citation type="journal article" date="2013" name="J. Plant Res.">
        <title>Effect of fungi and light on seed germination of three Opuntia species from semiarid lands of central Mexico.</title>
        <authorList>
            <person name="Delgado-Sanchez P."/>
            <person name="Jimenez-Bremont J.F."/>
            <person name="Guerrero-Gonzalez Mde L."/>
            <person name="Flores J."/>
        </authorList>
    </citation>
    <scope>NUCLEOTIDE SEQUENCE</scope>
    <source>
        <tissue evidence="1">Cladode</tissue>
    </source>
</reference>
<name>A0A7C8Z0G8_OPUST</name>
<accession>A0A7C8Z0G8</accession>
<proteinExistence type="predicted"/>
<sequence length="150" mass="16350">MSTEVPLFRALATLPRSCRRGSPGRCAQVTFQMRNVGSAKLNQKICTSAFPEKDELKNLRGWVTGPLSLHKHFRFGFQGSPVKTLAAAESPASDGSSESDGIEKKDMLKLGVSLFNEAKEIQEWELGTTGGPGIEDGYVKFSKSVVLIFI</sequence>
<evidence type="ECO:0000313" key="1">
    <source>
        <dbReference type="EMBL" id="MBA4630330.1"/>
    </source>
</evidence>
<protein>
    <submittedName>
        <fullName evidence="1">Uncharacterized protein</fullName>
    </submittedName>
</protein>
<dbReference type="EMBL" id="GISG01073455">
    <property type="protein sequence ID" value="MBA4630330.1"/>
    <property type="molecule type" value="Transcribed_RNA"/>
</dbReference>
<organism evidence="1">
    <name type="scientific">Opuntia streptacantha</name>
    <name type="common">Prickly pear cactus</name>
    <name type="synonym">Opuntia cardona</name>
    <dbReference type="NCBI Taxonomy" id="393608"/>
    <lineage>
        <taxon>Eukaryota</taxon>
        <taxon>Viridiplantae</taxon>
        <taxon>Streptophyta</taxon>
        <taxon>Embryophyta</taxon>
        <taxon>Tracheophyta</taxon>
        <taxon>Spermatophyta</taxon>
        <taxon>Magnoliopsida</taxon>
        <taxon>eudicotyledons</taxon>
        <taxon>Gunneridae</taxon>
        <taxon>Pentapetalae</taxon>
        <taxon>Caryophyllales</taxon>
        <taxon>Cactineae</taxon>
        <taxon>Cactaceae</taxon>
        <taxon>Opuntioideae</taxon>
        <taxon>Opuntia</taxon>
    </lineage>
</organism>
<reference evidence="1" key="2">
    <citation type="submission" date="2020-07" db="EMBL/GenBank/DDBJ databases">
        <authorList>
            <person name="Vera ALvarez R."/>
            <person name="Arias-Moreno D.M."/>
            <person name="Jimenez-Jacinto V."/>
            <person name="Jimenez-Bremont J.F."/>
            <person name="Swaminathan K."/>
            <person name="Moose S.P."/>
            <person name="Guerrero-Gonzalez M.L."/>
            <person name="Marino-Ramirez L."/>
            <person name="Landsman D."/>
            <person name="Rodriguez-Kessler M."/>
            <person name="Delgado-Sanchez P."/>
        </authorList>
    </citation>
    <scope>NUCLEOTIDE SEQUENCE</scope>
    <source>
        <tissue evidence="1">Cladode</tissue>
    </source>
</reference>